<dbReference type="RefSeq" id="WP_344270281.1">
    <property type="nucleotide sequence ID" value="NZ_BAAAMR010000040.1"/>
</dbReference>
<dbReference type="InterPro" id="IPR000073">
    <property type="entry name" value="AB_hydrolase_1"/>
</dbReference>
<keyword evidence="3" id="KW-1185">Reference proteome</keyword>
<dbReference type="GO" id="GO:0016787">
    <property type="term" value="F:hydrolase activity"/>
    <property type="evidence" value="ECO:0007669"/>
    <property type="project" value="UniProtKB-KW"/>
</dbReference>
<comment type="caution">
    <text evidence="2">The sequence shown here is derived from an EMBL/GenBank/DDBJ whole genome shotgun (WGS) entry which is preliminary data.</text>
</comment>
<accession>A0ABP5LEW5</accession>
<dbReference type="Proteomes" id="UP001501020">
    <property type="component" value="Unassembled WGS sequence"/>
</dbReference>
<keyword evidence="2" id="KW-0378">Hydrolase</keyword>
<dbReference type="PRINTS" id="PR00111">
    <property type="entry name" value="ABHYDROLASE"/>
</dbReference>
<reference evidence="3" key="1">
    <citation type="journal article" date="2019" name="Int. J. Syst. Evol. Microbiol.">
        <title>The Global Catalogue of Microorganisms (GCM) 10K type strain sequencing project: providing services to taxonomists for standard genome sequencing and annotation.</title>
        <authorList>
            <consortium name="The Broad Institute Genomics Platform"/>
            <consortium name="The Broad Institute Genome Sequencing Center for Infectious Disease"/>
            <person name="Wu L."/>
            <person name="Ma J."/>
        </authorList>
    </citation>
    <scope>NUCLEOTIDE SEQUENCE [LARGE SCALE GENOMIC DNA]</scope>
    <source>
        <strain evidence="3">JCM 13850</strain>
    </source>
</reference>
<feature type="domain" description="AB hydrolase-1" evidence="1">
    <location>
        <begin position="20"/>
        <end position="140"/>
    </location>
</feature>
<evidence type="ECO:0000313" key="3">
    <source>
        <dbReference type="Proteomes" id="UP001501020"/>
    </source>
</evidence>
<gene>
    <name evidence="2" type="ORF">GCM10009727_45060</name>
</gene>
<dbReference type="EMBL" id="BAAAMR010000040">
    <property type="protein sequence ID" value="GAA2144919.1"/>
    <property type="molecule type" value="Genomic_DNA"/>
</dbReference>
<dbReference type="PANTHER" id="PTHR43433:SF1">
    <property type="entry name" value="BLL5160 PROTEIN"/>
    <property type="match status" value="1"/>
</dbReference>
<protein>
    <submittedName>
        <fullName evidence="2">Alpha/beta hydrolase</fullName>
    </submittedName>
</protein>
<proteinExistence type="predicted"/>
<dbReference type="SUPFAM" id="SSF53474">
    <property type="entry name" value="alpha/beta-Hydrolases"/>
    <property type="match status" value="1"/>
</dbReference>
<dbReference type="Pfam" id="PF00561">
    <property type="entry name" value="Abhydrolase_1"/>
    <property type="match status" value="1"/>
</dbReference>
<dbReference type="InterPro" id="IPR029058">
    <property type="entry name" value="AB_hydrolase_fold"/>
</dbReference>
<name>A0ABP5LEW5_9ACTN</name>
<evidence type="ECO:0000259" key="1">
    <source>
        <dbReference type="Pfam" id="PF00561"/>
    </source>
</evidence>
<evidence type="ECO:0000313" key="2">
    <source>
        <dbReference type="EMBL" id="GAA2144919.1"/>
    </source>
</evidence>
<dbReference type="InterPro" id="IPR050471">
    <property type="entry name" value="AB_hydrolase"/>
</dbReference>
<sequence length="257" mass="27754">MRTVRRDGFRIAYEVVGDGPPLVLVHGFYGDRTTWRSGGHVDALAGNHRLVLIDALGHGDSDAPHDAAAYRLDRQVEDVVAVLDAEGVERAAYWGASMGGVIGLHLLARRPERITCMITGGAHACDVDVAPAEVEDEAELFRSRGVAPFVDWLEPRGEVPGWMREMMLAADPWALAALTTAISRRRGVIDTLAGTDVPVLLITGDGDARLPEIRRTAEAVPNARLVELPGCGHSDAFLRLDLILPEVLSFLERNAAG</sequence>
<organism evidence="2 3">
    <name type="scientific">Actinomadura napierensis</name>
    <dbReference type="NCBI Taxonomy" id="267854"/>
    <lineage>
        <taxon>Bacteria</taxon>
        <taxon>Bacillati</taxon>
        <taxon>Actinomycetota</taxon>
        <taxon>Actinomycetes</taxon>
        <taxon>Streptosporangiales</taxon>
        <taxon>Thermomonosporaceae</taxon>
        <taxon>Actinomadura</taxon>
    </lineage>
</organism>
<dbReference type="PANTHER" id="PTHR43433">
    <property type="entry name" value="HYDROLASE, ALPHA/BETA FOLD FAMILY PROTEIN"/>
    <property type="match status" value="1"/>
</dbReference>
<dbReference type="Gene3D" id="3.40.50.1820">
    <property type="entry name" value="alpha/beta hydrolase"/>
    <property type="match status" value="1"/>
</dbReference>